<dbReference type="KEGG" id="bhc:JFL75_16700"/>
<dbReference type="InterPro" id="IPR015424">
    <property type="entry name" value="PyrdxlP-dep_Trfase"/>
</dbReference>
<dbReference type="GO" id="GO:0008483">
    <property type="term" value="F:transaminase activity"/>
    <property type="evidence" value="ECO:0007669"/>
    <property type="project" value="UniProtKB-KW"/>
</dbReference>
<keyword evidence="3" id="KW-0808">Transferase</keyword>
<dbReference type="RefSeq" id="WP_215625861.1">
    <property type="nucleotide sequence ID" value="NZ_CP067089.2"/>
</dbReference>
<proteinExistence type="inferred from homology"/>
<protein>
    <submittedName>
        <fullName evidence="3">DegT/DnrJ/EryC1/StrS aminotransferase family protein</fullName>
    </submittedName>
</protein>
<gene>
    <name evidence="3" type="ORF">JFL75_16700</name>
</gene>
<dbReference type="AlphaFoldDB" id="A0A7T8BA27"/>
<keyword evidence="2" id="KW-0663">Pyridoxal phosphate</keyword>
<dbReference type="EMBL" id="CP067089">
    <property type="protein sequence ID" value="QQO08555.1"/>
    <property type="molecule type" value="Genomic_DNA"/>
</dbReference>
<evidence type="ECO:0000313" key="3">
    <source>
        <dbReference type="EMBL" id="QQO08555.1"/>
    </source>
</evidence>
<organism evidence="3 4">
    <name type="scientific">Breznakiella homolactica</name>
    <dbReference type="NCBI Taxonomy" id="2798577"/>
    <lineage>
        <taxon>Bacteria</taxon>
        <taxon>Pseudomonadati</taxon>
        <taxon>Spirochaetota</taxon>
        <taxon>Spirochaetia</taxon>
        <taxon>Spirochaetales</taxon>
        <taxon>Breznakiellaceae</taxon>
        <taxon>Breznakiella</taxon>
    </lineage>
</organism>
<dbReference type="Pfam" id="PF01041">
    <property type="entry name" value="DegT_DnrJ_EryC1"/>
    <property type="match status" value="1"/>
</dbReference>
<dbReference type="PANTHER" id="PTHR30244:SF34">
    <property type="entry name" value="DTDP-4-AMINO-4,6-DIDEOXYGALACTOSE TRANSAMINASE"/>
    <property type="match status" value="1"/>
</dbReference>
<dbReference type="SUPFAM" id="SSF53383">
    <property type="entry name" value="PLP-dependent transferases"/>
    <property type="match status" value="1"/>
</dbReference>
<keyword evidence="3" id="KW-0032">Aminotransferase</keyword>
<sequence>MNIEVYSPTIRRKEMDAVLTAMVEDKIGPGDQSQRLVQTAKEYLQYDYSLAVRSPAIALYLALKSMGIADGSGVLISALSPRYYTWVIEGLRLVPLYCDVESGSACISAKTVQAAIARKDAGMEPRCLVIHHALGYVPDTVSLAELGIPIIEDCSRSYGTASEGSPLPSAGVFTILGLEERDMLTAGGGALLYAANRRDGSVLRNYGDIPPEYSLPDMNAALAVIQFKESRRNLEKRKDIAEVYIQSSLRTRHKRFIETDGIGYNNYAFPLILETGMKDVVAYAKKKEVSVENAFGDTLVGSGAIPPEQCPEAYSLSLRTALFPLYPRLASSQTAKVAKLIAALP</sequence>
<dbReference type="GO" id="GO:0000271">
    <property type="term" value="P:polysaccharide biosynthetic process"/>
    <property type="evidence" value="ECO:0007669"/>
    <property type="project" value="TreeGrafter"/>
</dbReference>
<evidence type="ECO:0000313" key="4">
    <source>
        <dbReference type="Proteomes" id="UP000595917"/>
    </source>
</evidence>
<dbReference type="GO" id="GO:0030170">
    <property type="term" value="F:pyridoxal phosphate binding"/>
    <property type="evidence" value="ECO:0007669"/>
    <property type="project" value="TreeGrafter"/>
</dbReference>
<keyword evidence="4" id="KW-1185">Reference proteome</keyword>
<dbReference type="InterPro" id="IPR015422">
    <property type="entry name" value="PyrdxlP-dep_Trfase_small"/>
</dbReference>
<dbReference type="InterPro" id="IPR015421">
    <property type="entry name" value="PyrdxlP-dep_Trfase_major"/>
</dbReference>
<evidence type="ECO:0000256" key="1">
    <source>
        <dbReference type="ARBA" id="ARBA00037999"/>
    </source>
</evidence>
<accession>A0A7T8BA27</accession>
<reference evidence="3" key="1">
    <citation type="submission" date="2021-01" db="EMBL/GenBank/DDBJ databases">
        <title>Description of Breznakiella homolactica.</title>
        <authorList>
            <person name="Song Y."/>
            <person name="Brune A."/>
        </authorList>
    </citation>
    <scope>NUCLEOTIDE SEQUENCE</scope>
    <source>
        <strain evidence="3">RmG30</strain>
    </source>
</reference>
<dbReference type="Gene3D" id="3.90.1150.10">
    <property type="entry name" value="Aspartate Aminotransferase, domain 1"/>
    <property type="match status" value="1"/>
</dbReference>
<dbReference type="PANTHER" id="PTHR30244">
    <property type="entry name" value="TRANSAMINASE"/>
    <property type="match status" value="1"/>
</dbReference>
<dbReference type="InterPro" id="IPR000653">
    <property type="entry name" value="DegT/StrS_aminotransferase"/>
</dbReference>
<dbReference type="Proteomes" id="UP000595917">
    <property type="component" value="Chromosome"/>
</dbReference>
<evidence type="ECO:0000256" key="2">
    <source>
        <dbReference type="RuleBase" id="RU004508"/>
    </source>
</evidence>
<name>A0A7T8BA27_9SPIR</name>
<comment type="similarity">
    <text evidence="1 2">Belongs to the DegT/DnrJ/EryC1 family.</text>
</comment>
<dbReference type="Gene3D" id="3.40.640.10">
    <property type="entry name" value="Type I PLP-dependent aspartate aminotransferase-like (Major domain)"/>
    <property type="match status" value="1"/>
</dbReference>